<feature type="domain" description="CCT" evidence="4">
    <location>
        <begin position="256"/>
        <end position="298"/>
    </location>
</feature>
<dbReference type="PROSITE" id="PS51017">
    <property type="entry name" value="CCT"/>
    <property type="match status" value="1"/>
</dbReference>
<dbReference type="InterPro" id="IPR010402">
    <property type="entry name" value="CCT_domain"/>
</dbReference>
<evidence type="ECO:0000259" key="4">
    <source>
        <dbReference type="PROSITE" id="PS51017"/>
    </source>
</evidence>
<protein>
    <recommendedName>
        <fullName evidence="4">CCT domain-containing protein</fullName>
    </recommendedName>
</protein>
<comment type="subcellular location">
    <subcellularLocation>
        <location evidence="1 3">Nucleus</location>
    </subcellularLocation>
</comment>
<dbReference type="PANTHER" id="PTHR31319">
    <property type="entry name" value="ZINC FINGER PROTEIN CONSTANS-LIKE 4"/>
    <property type="match status" value="1"/>
</dbReference>
<dbReference type="EMBL" id="JANJYI010000001">
    <property type="protein sequence ID" value="KAK2664122.1"/>
    <property type="molecule type" value="Genomic_DNA"/>
</dbReference>
<accession>A0AAE0CUM7</accession>
<dbReference type="InterPro" id="IPR045281">
    <property type="entry name" value="CONSTANS-like"/>
</dbReference>
<dbReference type="GO" id="GO:0009909">
    <property type="term" value="P:regulation of flower development"/>
    <property type="evidence" value="ECO:0007669"/>
    <property type="project" value="InterPro"/>
</dbReference>
<dbReference type="AlphaFoldDB" id="A0AAE0CUM7"/>
<keyword evidence="2 3" id="KW-0539">Nucleus</keyword>
<gene>
    <name evidence="5" type="ORF">Ddye_002696</name>
</gene>
<comment type="caution">
    <text evidence="5">The sequence shown here is derived from an EMBL/GenBank/DDBJ whole genome shotgun (WGS) entry which is preliminary data.</text>
</comment>
<reference evidence="5" key="1">
    <citation type="journal article" date="2023" name="Plant J.">
        <title>Genome sequences and population genomics provide insights into the demographic history, inbreeding, and mutation load of two 'living fossil' tree species of Dipteronia.</title>
        <authorList>
            <person name="Feng Y."/>
            <person name="Comes H.P."/>
            <person name="Chen J."/>
            <person name="Zhu S."/>
            <person name="Lu R."/>
            <person name="Zhang X."/>
            <person name="Li P."/>
            <person name="Qiu J."/>
            <person name="Olsen K.M."/>
            <person name="Qiu Y."/>
        </authorList>
    </citation>
    <scope>NUCLEOTIDE SEQUENCE</scope>
    <source>
        <strain evidence="5">KIB01</strain>
    </source>
</reference>
<keyword evidence="6" id="KW-1185">Reference proteome</keyword>
<evidence type="ECO:0000313" key="5">
    <source>
        <dbReference type="EMBL" id="KAK2664122.1"/>
    </source>
</evidence>
<proteinExistence type="predicted"/>
<dbReference type="GO" id="GO:0005634">
    <property type="term" value="C:nucleus"/>
    <property type="evidence" value="ECO:0007669"/>
    <property type="project" value="UniProtKB-SubCell"/>
</dbReference>
<organism evidence="5 6">
    <name type="scientific">Dipteronia dyeriana</name>
    <dbReference type="NCBI Taxonomy" id="168575"/>
    <lineage>
        <taxon>Eukaryota</taxon>
        <taxon>Viridiplantae</taxon>
        <taxon>Streptophyta</taxon>
        <taxon>Embryophyta</taxon>
        <taxon>Tracheophyta</taxon>
        <taxon>Spermatophyta</taxon>
        <taxon>Magnoliopsida</taxon>
        <taxon>eudicotyledons</taxon>
        <taxon>Gunneridae</taxon>
        <taxon>Pentapetalae</taxon>
        <taxon>rosids</taxon>
        <taxon>malvids</taxon>
        <taxon>Sapindales</taxon>
        <taxon>Sapindaceae</taxon>
        <taxon>Hippocastanoideae</taxon>
        <taxon>Acereae</taxon>
        <taxon>Dipteronia</taxon>
    </lineage>
</organism>
<dbReference type="Pfam" id="PF06203">
    <property type="entry name" value="CCT"/>
    <property type="match status" value="1"/>
</dbReference>
<dbReference type="GO" id="GO:0003700">
    <property type="term" value="F:DNA-binding transcription factor activity"/>
    <property type="evidence" value="ECO:0007669"/>
    <property type="project" value="TreeGrafter"/>
</dbReference>
<name>A0AAE0CUM7_9ROSI</name>
<dbReference type="PANTHER" id="PTHR31319:SF103">
    <property type="entry name" value="CCT MOTIF FAMILY PROTEIN"/>
    <property type="match status" value="1"/>
</dbReference>
<evidence type="ECO:0000256" key="3">
    <source>
        <dbReference type="PROSITE-ProRule" id="PRU00357"/>
    </source>
</evidence>
<dbReference type="Proteomes" id="UP001280121">
    <property type="component" value="Unassembled WGS sequence"/>
</dbReference>
<sequence>MSSSDLYVFDNSSYHQHSSPEMVSSYGGGGDLSFLTDNFSPLCDSSIDILQAISNISSTNHHHQNLVDESSSSVDQTSHAILSCSPPSNQLENMSLYHLQQSTNLQSLSNGYQDFSNLDVVEVKSEDSHGGFDCFYNTQQQPPFVPHSYSGGAENVSKYMQRSFSSNSFDGKPGFLFHPRFDTLMESPNLHNYQALSSPENSFFTGQMRRVCSTGDLQNLRTAQKTERSLSSPSATERSFVEETNFKVGRYSAEERKERILKYRAKRNQRNFNKTIKYACRKTLADNRPRIRGRFARNDESGEIPKAACSVRDEDEDELWLDGLHEEEDERAMTTTIMRGGGGGELFGSTYGQHQFQYYSCF</sequence>
<evidence type="ECO:0000313" key="6">
    <source>
        <dbReference type="Proteomes" id="UP001280121"/>
    </source>
</evidence>
<evidence type="ECO:0000256" key="1">
    <source>
        <dbReference type="ARBA" id="ARBA00004123"/>
    </source>
</evidence>
<evidence type="ECO:0000256" key="2">
    <source>
        <dbReference type="ARBA" id="ARBA00023242"/>
    </source>
</evidence>